<name>E6V5U7_VARPE</name>
<dbReference type="KEGG" id="vpe:Varpa_2897"/>
<dbReference type="EMBL" id="CP002417">
    <property type="protein sequence ID" value="ADU37088.1"/>
    <property type="molecule type" value="Genomic_DNA"/>
</dbReference>
<sequence length="65" mass="7551">MQLGVMNSKELQPLFDFTQKTYNDRTRMRKAEFQEAARDLDAALPQAVRALDFQTAQHAHVMHMT</sequence>
<dbReference type="AlphaFoldDB" id="E6V5U7"/>
<dbReference type="Proteomes" id="UP000008917">
    <property type="component" value="Chromosome"/>
</dbReference>
<dbReference type="HOGENOM" id="CLU_2848599_0_0_4"/>
<gene>
    <name evidence="1" type="ordered locus">Varpa_2897</name>
</gene>
<accession>E6V5U7</accession>
<dbReference type="STRING" id="595537.Varpa_2897"/>
<proteinExistence type="predicted"/>
<dbReference type="RefSeq" id="WP_013541316.1">
    <property type="nucleotide sequence ID" value="NC_014931.1"/>
</dbReference>
<evidence type="ECO:0000313" key="1">
    <source>
        <dbReference type="EMBL" id="ADU37088.1"/>
    </source>
</evidence>
<organism evidence="1 2">
    <name type="scientific">Variovorax paradoxus (strain EPS)</name>
    <dbReference type="NCBI Taxonomy" id="595537"/>
    <lineage>
        <taxon>Bacteria</taxon>
        <taxon>Pseudomonadati</taxon>
        <taxon>Pseudomonadota</taxon>
        <taxon>Betaproteobacteria</taxon>
        <taxon>Burkholderiales</taxon>
        <taxon>Comamonadaceae</taxon>
        <taxon>Variovorax</taxon>
    </lineage>
</organism>
<evidence type="ECO:0000313" key="2">
    <source>
        <dbReference type="Proteomes" id="UP000008917"/>
    </source>
</evidence>
<reference evidence="1 2" key="2">
    <citation type="journal article" date="2013" name="Genome Announc.">
        <title>Genome of the Root-Associated Plant Growth-Promoting Bacterium Variovorax paradoxus Strain EPS.</title>
        <authorList>
            <person name="Han J.I."/>
            <person name="Spain J.C."/>
            <person name="Leadbetter J.R."/>
            <person name="Ovchinnikova G."/>
            <person name="Goodwin L.A."/>
            <person name="Han C.S."/>
            <person name="Woyke T."/>
            <person name="Davenport K.W."/>
            <person name="Orwin P.M."/>
        </authorList>
    </citation>
    <scope>NUCLEOTIDE SEQUENCE [LARGE SCALE GENOMIC DNA]</scope>
    <source>
        <strain evidence="1 2">EPS</strain>
    </source>
</reference>
<protein>
    <submittedName>
        <fullName evidence="1">Uncharacterized protein</fullName>
    </submittedName>
</protein>
<reference evidence="2" key="1">
    <citation type="submission" date="2010-12" db="EMBL/GenBank/DDBJ databases">
        <title>Complete sequence of Variovorax paradoxus EPS.</title>
        <authorList>
            <consortium name="US DOE Joint Genome Institute"/>
            <person name="Lucas S."/>
            <person name="Copeland A."/>
            <person name="Lapidus A."/>
            <person name="Cheng J.-F."/>
            <person name="Goodwin L."/>
            <person name="Pitluck S."/>
            <person name="Teshima H."/>
            <person name="Detter J.C."/>
            <person name="Han C."/>
            <person name="Tapia R."/>
            <person name="Land M."/>
            <person name="Hauser L."/>
            <person name="Kyrpides N."/>
            <person name="Ivanova N."/>
            <person name="Ovchinnikova G."/>
            <person name="Orwin P."/>
            <person name="Han J.-I.G."/>
            <person name="Woyke T."/>
        </authorList>
    </citation>
    <scope>NUCLEOTIDE SEQUENCE [LARGE SCALE GENOMIC DNA]</scope>
    <source>
        <strain evidence="2">EPS</strain>
    </source>
</reference>